<comment type="caution">
    <text evidence="6">The sequence shown here is derived from an EMBL/GenBank/DDBJ whole genome shotgun (WGS) entry which is preliminary data.</text>
</comment>
<dbReference type="InterPro" id="IPR016130">
    <property type="entry name" value="Tyr_Pase_AS"/>
</dbReference>
<protein>
    <recommendedName>
        <fullName evidence="1">protein-serine/threonine phosphatase</fullName>
        <ecNumber evidence="1">3.1.3.16</ecNumber>
    </recommendedName>
</protein>
<evidence type="ECO:0000256" key="1">
    <source>
        <dbReference type="ARBA" id="ARBA00013081"/>
    </source>
</evidence>
<gene>
    <name evidence="6" type="ORF">DdX_05426</name>
</gene>
<feature type="domain" description="Tyrosine specific protein phosphatases" evidence="5">
    <location>
        <begin position="150"/>
        <end position="225"/>
    </location>
</feature>
<dbReference type="SMART" id="SM00404">
    <property type="entry name" value="PTPc_motif"/>
    <property type="match status" value="1"/>
</dbReference>
<dbReference type="PANTHER" id="PTHR46377">
    <property type="entry name" value="DUAL SPECIFICITY PROTEIN PHOSPHATASE 19"/>
    <property type="match status" value="1"/>
</dbReference>
<dbReference type="GO" id="GO:0017017">
    <property type="term" value="F:MAP kinase tyrosine/serine/threonine phosphatase activity"/>
    <property type="evidence" value="ECO:0007669"/>
    <property type="project" value="InterPro"/>
</dbReference>
<dbReference type="PRINTS" id="PR01908">
    <property type="entry name" value="ADSPHPHTASE"/>
</dbReference>
<evidence type="ECO:0000259" key="5">
    <source>
        <dbReference type="PROSITE" id="PS50056"/>
    </source>
</evidence>
<name>A0AAD4R9Z2_9BILA</name>
<dbReference type="GO" id="GO:0005737">
    <property type="term" value="C:cytoplasm"/>
    <property type="evidence" value="ECO:0007669"/>
    <property type="project" value="TreeGrafter"/>
</dbReference>
<reference evidence="6" key="1">
    <citation type="submission" date="2022-01" db="EMBL/GenBank/DDBJ databases">
        <title>Genome Sequence Resource for Two Populations of Ditylenchus destructor, the Migratory Endoparasitic Phytonematode.</title>
        <authorList>
            <person name="Zhang H."/>
            <person name="Lin R."/>
            <person name="Xie B."/>
        </authorList>
    </citation>
    <scope>NUCLEOTIDE SEQUENCE</scope>
    <source>
        <strain evidence="6">BazhouSP</strain>
    </source>
</reference>
<dbReference type="GO" id="GO:0008579">
    <property type="term" value="F:JUN kinase phosphatase activity"/>
    <property type="evidence" value="ECO:0007669"/>
    <property type="project" value="TreeGrafter"/>
</dbReference>
<dbReference type="InterPro" id="IPR000340">
    <property type="entry name" value="Dual-sp_phosphatase_cat-dom"/>
</dbReference>
<organism evidence="6 7">
    <name type="scientific">Ditylenchus destructor</name>
    <dbReference type="NCBI Taxonomy" id="166010"/>
    <lineage>
        <taxon>Eukaryota</taxon>
        <taxon>Metazoa</taxon>
        <taxon>Ecdysozoa</taxon>
        <taxon>Nematoda</taxon>
        <taxon>Chromadorea</taxon>
        <taxon>Rhabditida</taxon>
        <taxon>Tylenchina</taxon>
        <taxon>Tylenchomorpha</taxon>
        <taxon>Sphaerularioidea</taxon>
        <taxon>Anguinidae</taxon>
        <taxon>Anguininae</taxon>
        <taxon>Ditylenchus</taxon>
    </lineage>
</organism>
<dbReference type="Gene3D" id="3.90.190.10">
    <property type="entry name" value="Protein tyrosine phosphatase superfamily"/>
    <property type="match status" value="1"/>
</dbReference>
<evidence type="ECO:0000256" key="2">
    <source>
        <dbReference type="ARBA" id="ARBA00022801"/>
    </source>
</evidence>
<dbReference type="Proteomes" id="UP001201812">
    <property type="component" value="Unassembled WGS sequence"/>
</dbReference>
<dbReference type="PROSITE" id="PS50054">
    <property type="entry name" value="TYR_PHOSPHATASE_DUAL"/>
    <property type="match status" value="1"/>
</dbReference>
<dbReference type="PRINTS" id="PR01910">
    <property type="entry name" value="ADSPHPHTASEB"/>
</dbReference>
<dbReference type="PANTHER" id="PTHR46377:SF1">
    <property type="entry name" value="DUAL SPECIFICITY PROTEIN PHOSPHATASE 19"/>
    <property type="match status" value="1"/>
</dbReference>
<keyword evidence="2" id="KW-0378">Hydrolase</keyword>
<dbReference type="GO" id="GO:0004722">
    <property type="term" value="F:protein serine/threonine phosphatase activity"/>
    <property type="evidence" value="ECO:0007669"/>
    <property type="project" value="UniProtKB-EC"/>
</dbReference>
<dbReference type="SMART" id="SM00195">
    <property type="entry name" value="DSPc"/>
    <property type="match status" value="1"/>
</dbReference>
<evidence type="ECO:0000259" key="4">
    <source>
        <dbReference type="PROSITE" id="PS50054"/>
    </source>
</evidence>
<dbReference type="EC" id="3.1.3.16" evidence="1"/>
<feature type="domain" description="Tyrosine-protein phosphatase" evidence="4">
    <location>
        <begin position="89"/>
        <end position="230"/>
    </location>
</feature>
<keyword evidence="3" id="KW-0904">Protein phosphatase</keyword>
<dbReference type="InterPro" id="IPR029021">
    <property type="entry name" value="Prot-tyrosine_phosphatase-like"/>
</dbReference>
<dbReference type="InterPro" id="IPR020422">
    <property type="entry name" value="TYR_PHOSPHATASE_DUAL_dom"/>
</dbReference>
<evidence type="ECO:0000313" key="7">
    <source>
        <dbReference type="Proteomes" id="UP001201812"/>
    </source>
</evidence>
<dbReference type="InterPro" id="IPR020420">
    <property type="entry name" value="Atypical_DUSP_subfamB"/>
</dbReference>
<dbReference type="InterPro" id="IPR003595">
    <property type="entry name" value="Tyr_Pase_cat"/>
</dbReference>
<evidence type="ECO:0000313" key="6">
    <source>
        <dbReference type="EMBL" id="KAI1720057.1"/>
    </source>
</evidence>
<dbReference type="SUPFAM" id="SSF52799">
    <property type="entry name" value="(Phosphotyrosine protein) phosphatases II"/>
    <property type="match status" value="1"/>
</dbReference>
<dbReference type="PROSITE" id="PS50056">
    <property type="entry name" value="TYR_PHOSPHATASE_2"/>
    <property type="match status" value="1"/>
</dbReference>
<keyword evidence="7" id="KW-1185">Reference proteome</keyword>
<dbReference type="InterPro" id="IPR000387">
    <property type="entry name" value="Tyr_Pase_dom"/>
</dbReference>
<dbReference type="Pfam" id="PF00782">
    <property type="entry name" value="DSPc"/>
    <property type="match status" value="1"/>
</dbReference>
<sequence length="234" mass="26119">MDLASALKRSAQKLKPVKTTVTLENGLTVVEERAENGEFNIVFEDDEEGEVQNLVDDRAGETAISKRRTKKVERARRYGFIIDLKPDLQLANIATGIYLSSQDVAQELDLLASTGITHVVNAATAVSNFYPKHFKYLALPALDCPTQDLRQYFDSAFAFMHEAVEKGGKVLVHCNAGISRSSTIAIAYIMKFEKKSLNAAFQQVKTVRTVARPNVGFMQQLEKFEKELNEAMQI</sequence>
<dbReference type="PROSITE" id="PS00383">
    <property type="entry name" value="TYR_PHOSPHATASE_1"/>
    <property type="match status" value="1"/>
</dbReference>
<proteinExistence type="predicted"/>
<dbReference type="CDD" id="cd14498">
    <property type="entry name" value="DSP"/>
    <property type="match status" value="1"/>
</dbReference>
<dbReference type="EMBL" id="JAKKPZ010000006">
    <property type="protein sequence ID" value="KAI1720057.1"/>
    <property type="molecule type" value="Genomic_DNA"/>
</dbReference>
<accession>A0AAD4R9Z2</accession>
<evidence type="ECO:0000256" key="3">
    <source>
        <dbReference type="ARBA" id="ARBA00022912"/>
    </source>
</evidence>
<dbReference type="AlphaFoldDB" id="A0AAD4R9Z2"/>